<feature type="domain" description="DUF6532" evidence="2">
    <location>
        <begin position="535"/>
        <end position="756"/>
    </location>
</feature>
<evidence type="ECO:0000313" key="4">
    <source>
        <dbReference type="Proteomes" id="UP001215598"/>
    </source>
</evidence>
<feature type="compositionally biased region" description="Acidic residues" evidence="1">
    <location>
        <begin position="196"/>
        <end position="208"/>
    </location>
</feature>
<organism evidence="3 4">
    <name type="scientific">Mycena metata</name>
    <dbReference type="NCBI Taxonomy" id="1033252"/>
    <lineage>
        <taxon>Eukaryota</taxon>
        <taxon>Fungi</taxon>
        <taxon>Dikarya</taxon>
        <taxon>Basidiomycota</taxon>
        <taxon>Agaricomycotina</taxon>
        <taxon>Agaricomycetes</taxon>
        <taxon>Agaricomycetidae</taxon>
        <taxon>Agaricales</taxon>
        <taxon>Marasmiineae</taxon>
        <taxon>Mycenaceae</taxon>
        <taxon>Mycena</taxon>
    </lineage>
</organism>
<gene>
    <name evidence="3" type="ORF">B0H16DRAFT_1724255</name>
</gene>
<sequence>MSYTTVDQNPRATDENQHEPLNTPDDSTATTLKKKTRPAAANDDATADDTPAQDVHRSKKTWFQKKFRLALSGSSAIAENPPRPPKNTSQPEDTPINVFAPPASSSRKVLQSYTNRPVEEAPLLLKSVVPRDYPKPKPLLKFAGTSAPTNSSTSGSQASKQVAASQAPKQARSGGTSKASTQSVPKSSKKRFRVESEDEKELEEEEETLPARKKQREAASNFFRDVHIVDNTTFNVPYDHHDHHDDPMDPDRHADHDLNANNNDNDHDNDNDHNNDDDDDEYLQGHHAPDDDAAFEEETQNYRANQEETQNFTPDEEEIHSDSGNENDQGGEEEEADNSCINLNVVMQPLHSVPSLKKWRTMPSMIMQLKPLHGLDASPSLTLHVRLLRVSNLRLLHVSNVRLLHLHWLDTSRALTLNVADRGELETIKLGLKAQWLMLAASDLSKNHRHKNKGSRPPDAARLNRHRRLQQDVPRTRENVPEDDPGSDEEEEEAEEESSRGRKRRQKKEGGPTPTEKGFYSGEWLQVVELMVFKVQEHLLSDEFFPDKSRVEREAPEYIAQSMVEIEDHLEIELSQDFYNEHKDHLIQMCWMQVSHYRGASKTESRPVVPQFYDIFPAPGEYKSPREIAGKVKDLLEKSRFLQRRTKVEKKDRNGNIVKDADGNIVTIEIIDNMMAPALGKILELMLWGGENKRGNSVGDVYAGEFMTYTPRHVAAGATVLRCLLEEKQTGSHKTVSLSAESYEAFYNTVYTKLEETRQDKATWDKMNAEWMRWRDAAFKARGLEWRKKGKFVSKDVFDFE</sequence>
<name>A0AAD7N9N1_9AGAR</name>
<proteinExistence type="predicted"/>
<feature type="compositionally biased region" description="Polar residues" evidence="1">
    <location>
        <begin position="103"/>
        <end position="115"/>
    </location>
</feature>
<reference evidence="3" key="1">
    <citation type="submission" date="2023-03" db="EMBL/GenBank/DDBJ databases">
        <title>Massive genome expansion in bonnet fungi (Mycena s.s.) driven by repeated elements and novel gene families across ecological guilds.</title>
        <authorList>
            <consortium name="Lawrence Berkeley National Laboratory"/>
            <person name="Harder C.B."/>
            <person name="Miyauchi S."/>
            <person name="Viragh M."/>
            <person name="Kuo A."/>
            <person name="Thoen E."/>
            <person name="Andreopoulos B."/>
            <person name="Lu D."/>
            <person name="Skrede I."/>
            <person name="Drula E."/>
            <person name="Henrissat B."/>
            <person name="Morin E."/>
            <person name="Kohler A."/>
            <person name="Barry K."/>
            <person name="LaButti K."/>
            <person name="Morin E."/>
            <person name="Salamov A."/>
            <person name="Lipzen A."/>
            <person name="Mereny Z."/>
            <person name="Hegedus B."/>
            <person name="Baldrian P."/>
            <person name="Stursova M."/>
            <person name="Weitz H."/>
            <person name="Taylor A."/>
            <person name="Grigoriev I.V."/>
            <person name="Nagy L.G."/>
            <person name="Martin F."/>
            <person name="Kauserud H."/>
        </authorList>
    </citation>
    <scope>NUCLEOTIDE SEQUENCE</scope>
    <source>
        <strain evidence="3">CBHHK182m</strain>
    </source>
</reference>
<dbReference type="Pfam" id="PF20149">
    <property type="entry name" value="DUF6532"/>
    <property type="match status" value="1"/>
</dbReference>
<feature type="region of interest" description="Disordered" evidence="1">
    <location>
        <begin position="446"/>
        <end position="518"/>
    </location>
</feature>
<dbReference type="EMBL" id="JARKIB010000063">
    <property type="protein sequence ID" value="KAJ7751111.1"/>
    <property type="molecule type" value="Genomic_DNA"/>
</dbReference>
<feature type="compositionally biased region" description="Polar residues" evidence="1">
    <location>
        <begin position="1"/>
        <end position="11"/>
    </location>
</feature>
<dbReference type="InterPro" id="IPR045341">
    <property type="entry name" value="DUF6532"/>
</dbReference>
<dbReference type="Proteomes" id="UP001215598">
    <property type="component" value="Unassembled WGS sequence"/>
</dbReference>
<accession>A0AAD7N9N1</accession>
<feature type="compositionally biased region" description="Low complexity" evidence="1">
    <location>
        <begin position="38"/>
        <end position="52"/>
    </location>
</feature>
<feature type="compositionally biased region" description="Acidic residues" evidence="1">
    <location>
        <begin position="481"/>
        <end position="496"/>
    </location>
</feature>
<feature type="compositionally biased region" description="Polar residues" evidence="1">
    <location>
        <begin position="173"/>
        <end position="186"/>
    </location>
</feature>
<feature type="compositionally biased region" description="Basic residues" evidence="1">
    <location>
        <begin position="57"/>
        <end position="68"/>
    </location>
</feature>
<evidence type="ECO:0000313" key="3">
    <source>
        <dbReference type="EMBL" id="KAJ7751111.1"/>
    </source>
</evidence>
<feature type="compositionally biased region" description="Low complexity" evidence="1">
    <location>
        <begin position="154"/>
        <end position="171"/>
    </location>
</feature>
<dbReference type="AlphaFoldDB" id="A0AAD7N9N1"/>
<comment type="caution">
    <text evidence="3">The sequence shown here is derived from an EMBL/GenBank/DDBJ whole genome shotgun (WGS) entry which is preliminary data.</text>
</comment>
<keyword evidence="4" id="KW-1185">Reference proteome</keyword>
<evidence type="ECO:0000256" key="1">
    <source>
        <dbReference type="SAM" id="MobiDB-lite"/>
    </source>
</evidence>
<feature type="region of interest" description="Disordered" evidence="1">
    <location>
        <begin position="1"/>
        <end position="217"/>
    </location>
</feature>
<dbReference type="PANTHER" id="PTHR35711">
    <property type="entry name" value="EXPRESSED PROTEIN"/>
    <property type="match status" value="1"/>
</dbReference>
<protein>
    <recommendedName>
        <fullName evidence="2">DUF6532 domain-containing protein</fullName>
    </recommendedName>
</protein>
<dbReference type="PANTHER" id="PTHR35711:SF1">
    <property type="entry name" value="ECTODERMAL, ISOFORM F"/>
    <property type="match status" value="1"/>
</dbReference>
<feature type="compositionally biased region" description="Basic and acidic residues" evidence="1">
    <location>
        <begin position="238"/>
        <end position="274"/>
    </location>
</feature>
<feature type="region of interest" description="Disordered" evidence="1">
    <location>
        <begin position="307"/>
        <end position="336"/>
    </location>
</feature>
<evidence type="ECO:0000259" key="2">
    <source>
        <dbReference type="Pfam" id="PF20149"/>
    </source>
</evidence>
<feature type="region of interest" description="Disordered" evidence="1">
    <location>
        <begin position="238"/>
        <end position="288"/>
    </location>
</feature>